<organism evidence="1 2">
    <name type="scientific">Dermacentor silvarum</name>
    <name type="common">Tick</name>
    <dbReference type="NCBI Taxonomy" id="543639"/>
    <lineage>
        <taxon>Eukaryota</taxon>
        <taxon>Metazoa</taxon>
        <taxon>Ecdysozoa</taxon>
        <taxon>Arthropoda</taxon>
        <taxon>Chelicerata</taxon>
        <taxon>Arachnida</taxon>
        <taxon>Acari</taxon>
        <taxon>Parasitiformes</taxon>
        <taxon>Ixodida</taxon>
        <taxon>Ixodoidea</taxon>
        <taxon>Ixodidae</taxon>
        <taxon>Rhipicephalinae</taxon>
        <taxon>Dermacentor</taxon>
    </lineage>
</organism>
<reference evidence="1" key="1">
    <citation type="submission" date="2020-05" db="EMBL/GenBank/DDBJ databases">
        <title>Large-scale comparative analyses of tick genomes elucidate their genetic diversity and vector capacities.</title>
        <authorList>
            <person name="Jia N."/>
            <person name="Wang J."/>
            <person name="Shi W."/>
            <person name="Du L."/>
            <person name="Sun Y."/>
            <person name="Zhan W."/>
            <person name="Jiang J."/>
            <person name="Wang Q."/>
            <person name="Zhang B."/>
            <person name="Ji P."/>
            <person name="Sakyi L.B."/>
            <person name="Cui X."/>
            <person name="Yuan T."/>
            <person name="Jiang B."/>
            <person name="Yang W."/>
            <person name="Lam T.T.-Y."/>
            <person name="Chang Q."/>
            <person name="Ding S."/>
            <person name="Wang X."/>
            <person name="Zhu J."/>
            <person name="Ruan X."/>
            <person name="Zhao L."/>
            <person name="Wei J."/>
            <person name="Que T."/>
            <person name="Du C."/>
            <person name="Cheng J."/>
            <person name="Dai P."/>
            <person name="Han X."/>
            <person name="Huang E."/>
            <person name="Gao Y."/>
            <person name="Liu J."/>
            <person name="Shao H."/>
            <person name="Ye R."/>
            <person name="Li L."/>
            <person name="Wei W."/>
            <person name="Wang X."/>
            <person name="Wang C."/>
            <person name="Yang T."/>
            <person name="Huo Q."/>
            <person name="Li W."/>
            <person name="Guo W."/>
            <person name="Chen H."/>
            <person name="Zhou L."/>
            <person name="Ni X."/>
            <person name="Tian J."/>
            <person name="Zhou Y."/>
            <person name="Sheng Y."/>
            <person name="Liu T."/>
            <person name="Pan Y."/>
            <person name="Xia L."/>
            <person name="Li J."/>
            <person name="Zhao F."/>
            <person name="Cao W."/>
        </authorList>
    </citation>
    <scope>NUCLEOTIDE SEQUENCE</scope>
    <source>
        <strain evidence="1">Dsil-2018</strain>
    </source>
</reference>
<accession>A0ACB8C1W5</accession>
<dbReference type="EMBL" id="CM023478">
    <property type="protein sequence ID" value="KAH7932691.1"/>
    <property type="molecule type" value="Genomic_DNA"/>
</dbReference>
<evidence type="ECO:0000313" key="1">
    <source>
        <dbReference type="EMBL" id="KAH7932691.1"/>
    </source>
</evidence>
<proteinExistence type="predicted"/>
<keyword evidence="2" id="KW-1185">Reference proteome</keyword>
<protein>
    <submittedName>
        <fullName evidence="1">Uncharacterized protein</fullName>
    </submittedName>
</protein>
<gene>
    <name evidence="1" type="ORF">HPB49_001143</name>
</gene>
<comment type="caution">
    <text evidence="1">The sequence shown here is derived from an EMBL/GenBank/DDBJ whole genome shotgun (WGS) entry which is preliminary data.</text>
</comment>
<dbReference type="Proteomes" id="UP000821865">
    <property type="component" value="Chromosome 9"/>
</dbReference>
<sequence>MVQATTLLLPVLFAGVLSAMPHDTYIERMTTAGRVRGKLVSSLGKAVEEYRGIPFAEPPIGNLRFRPPKPKAAWQGTLNVTARSTACHQVTVPGITLDGATVTEDCLHLNVWVPQSTENTTSGRPVLVWIHGGGLTFGTANQAIYNGSVVAALTDMLVVSMNYRLGILGFMNANSPEAPGNVGYMDQNLALKWVHRNIRCFGGDRKRVTLFGESAGSTSTHAHILSPMSQGLFKRAVLLSGSMYSIDTWDTVKESMAKGDKVANVVGCSKGGTINMSSNPEDIVNCMRSMPAELLFNVSVEVVAPKFAPFSPTYHNEFFPRNPLVAVRRGFFSSVDVVAGVTSDEAAGLLFLPPKPELLAEDLNASSTKWLTDSLRAALWRFVKGDMPVVLKKYTDDVPEGDKNALRRQYIDYVSDRLFNCPLQFFAEKHSKRSNKVFAYVFAHRPSKYPLPRWMGTPHAHDLPFVFGQPYAEDPDSVDGRLSKAFIRMLASFSENGCV</sequence>
<evidence type="ECO:0000313" key="2">
    <source>
        <dbReference type="Proteomes" id="UP000821865"/>
    </source>
</evidence>
<name>A0ACB8C1W5_DERSI</name>